<reference evidence="1" key="1">
    <citation type="submission" date="2019-11" db="EMBL/GenBank/DDBJ databases">
        <title>Nori genome reveals adaptations in red seaweeds to the harsh intertidal environment.</title>
        <authorList>
            <person name="Wang D."/>
            <person name="Mao Y."/>
        </authorList>
    </citation>
    <scope>NUCLEOTIDE SEQUENCE</scope>
    <source>
        <tissue evidence="1">Gametophyte</tissue>
    </source>
</reference>
<dbReference type="Proteomes" id="UP000798662">
    <property type="component" value="Chromosome 2"/>
</dbReference>
<evidence type="ECO:0000313" key="1">
    <source>
        <dbReference type="EMBL" id="KAK1864038.1"/>
    </source>
</evidence>
<proteinExistence type="predicted"/>
<evidence type="ECO:0000313" key="2">
    <source>
        <dbReference type="Proteomes" id="UP000798662"/>
    </source>
</evidence>
<organism evidence="1 2">
    <name type="scientific">Pyropia yezoensis</name>
    <name type="common">Susabi-nori</name>
    <name type="synonym">Porphyra yezoensis</name>
    <dbReference type="NCBI Taxonomy" id="2788"/>
    <lineage>
        <taxon>Eukaryota</taxon>
        <taxon>Rhodophyta</taxon>
        <taxon>Bangiophyceae</taxon>
        <taxon>Bangiales</taxon>
        <taxon>Bangiaceae</taxon>
        <taxon>Pyropia</taxon>
    </lineage>
</organism>
<gene>
    <name evidence="1" type="ORF">I4F81_006588</name>
</gene>
<name>A0ACC3C1R0_PYRYE</name>
<accession>A0ACC3C1R0</accession>
<comment type="caution">
    <text evidence="1">The sequence shown here is derived from an EMBL/GenBank/DDBJ whole genome shotgun (WGS) entry which is preliminary data.</text>
</comment>
<dbReference type="EMBL" id="CM020619">
    <property type="protein sequence ID" value="KAK1864038.1"/>
    <property type="molecule type" value="Genomic_DNA"/>
</dbReference>
<protein>
    <submittedName>
        <fullName evidence="1">Uncharacterized protein</fullName>
    </submittedName>
</protein>
<sequence length="100" mass="10845">MVGRLLNHHLSSAARAKRLLIARAPTAPRSTQPVHHELVEVRVLSSSTRHGARHDAARTPGGGVLEYRTVVEEEASASSRGRRRMGCLPGVPTAPPTDRR</sequence>
<keyword evidence="2" id="KW-1185">Reference proteome</keyword>